<dbReference type="AlphaFoldDB" id="I5BT43"/>
<comment type="caution">
    <text evidence="2">The sequence shown here is derived from an EMBL/GenBank/DDBJ whole genome shotgun (WGS) entry which is preliminary data.</text>
</comment>
<name>I5BT43_9HYPH</name>
<feature type="region of interest" description="Disordered" evidence="1">
    <location>
        <begin position="57"/>
        <end position="76"/>
    </location>
</feature>
<accession>I5BT43</accession>
<gene>
    <name evidence="2" type="ORF">A33O_18944</name>
</gene>
<sequence>MAVKKTEILLQGEKIPDIQLVTLERGKKVADLLVEAARLRKDKGEDGYCVFVEDSEEPLGEHDELPEDPDGKPGRFHVHRCRRITVTVSFNGVSEDRVFGPGVPVATVKKWAAIRAFGMDPGDAAEHVLQQTGTSDRPEPDTHIGALVSCPACSLAFDLVPLKRVEG</sequence>
<organism evidence="2 3">
    <name type="scientific">Nitratireductor aquibiodomus RA22</name>
    <dbReference type="NCBI Taxonomy" id="1189611"/>
    <lineage>
        <taxon>Bacteria</taxon>
        <taxon>Pseudomonadati</taxon>
        <taxon>Pseudomonadota</taxon>
        <taxon>Alphaproteobacteria</taxon>
        <taxon>Hyphomicrobiales</taxon>
        <taxon>Phyllobacteriaceae</taxon>
        <taxon>Nitratireductor</taxon>
    </lineage>
</organism>
<dbReference type="OrthoDB" id="6057563at2"/>
<evidence type="ECO:0000313" key="3">
    <source>
        <dbReference type="Proteomes" id="UP000004622"/>
    </source>
</evidence>
<reference evidence="2 3" key="1">
    <citation type="journal article" date="2012" name="J. Bacteriol.">
        <title>Genome Sequence of Nitratireductor aquibiodomus Strain RA22.</title>
        <authorList>
            <person name="Singh A."/>
            <person name="Jangir P.K."/>
            <person name="Kumari C."/>
            <person name="Sharma R."/>
        </authorList>
    </citation>
    <scope>NUCLEOTIDE SEQUENCE [LARGE SCALE GENOMIC DNA]</scope>
    <source>
        <strain evidence="2 3">RA22</strain>
    </source>
</reference>
<dbReference type="EMBL" id="AJXZ01000049">
    <property type="protein sequence ID" value="EIM72745.1"/>
    <property type="molecule type" value="Genomic_DNA"/>
</dbReference>
<evidence type="ECO:0000313" key="2">
    <source>
        <dbReference type="EMBL" id="EIM72745.1"/>
    </source>
</evidence>
<evidence type="ECO:0000256" key="1">
    <source>
        <dbReference type="SAM" id="MobiDB-lite"/>
    </source>
</evidence>
<protein>
    <submittedName>
        <fullName evidence="2">Uncharacterized protein</fullName>
    </submittedName>
</protein>
<dbReference type="RefSeq" id="WP_007010052.1">
    <property type="nucleotide sequence ID" value="NZ_AJXZ01000049.1"/>
</dbReference>
<proteinExistence type="predicted"/>
<dbReference type="Proteomes" id="UP000004622">
    <property type="component" value="Unassembled WGS sequence"/>
</dbReference>
<dbReference type="PATRIC" id="fig|1189611.3.peg.3823"/>
<feature type="compositionally biased region" description="Basic and acidic residues" evidence="1">
    <location>
        <begin position="59"/>
        <end position="73"/>
    </location>
</feature>